<feature type="region of interest" description="Disordered" evidence="4">
    <location>
        <begin position="915"/>
        <end position="948"/>
    </location>
</feature>
<name>B2GLE9_KOCRD</name>
<dbReference type="eggNOG" id="COG1674">
    <property type="taxonomic scope" value="Bacteria"/>
</dbReference>
<feature type="region of interest" description="Disordered" evidence="4">
    <location>
        <begin position="619"/>
        <end position="675"/>
    </location>
</feature>
<dbReference type="InterPro" id="IPR002543">
    <property type="entry name" value="FtsK_dom"/>
</dbReference>
<feature type="region of interest" description="Disordered" evidence="4">
    <location>
        <begin position="983"/>
        <end position="1005"/>
    </location>
</feature>
<feature type="transmembrane region" description="Helical" evidence="5">
    <location>
        <begin position="279"/>
        <end position="296"/>
    </location>
</feature>
<keyword evidence="5" id="KW-0472">Membrane</keyword>
<evidence type="ECO:0000256" key="5">
    <source>
        <dbReference type="SAM" id="Phobius"/>
    </source>
</evidence>
<dbReference type="GO" id="GO:0003677">
    <property type="term" value="F:DNA binding"/>
    <property type="evidence" value="ECO:0007669"/>
    <property type="project" value="InterPro"/>
</dbReference>
<feature type="region of interest" description="Disordered" evidence="4">
    <location>
        <begin position="238"/>
        <end position="261"/>
    </location>
</feature>
<dbReference type="STRING" id="378753.KRH_08950"/>
<feature type="domain" description="FtsK" evidence="6">
    <location>
        <begin position="680"/>
        <end position="869"/>
    </location>
</feature>
<dbReference type="HOGENOM" id="CLU_003134_6_0_11"/>
<evidence type="ECO:0000313" key="7">
    <source>
        <dbReference type="EMBL" id="BAG29242.1"/>
    </source>
</evidence>
<keyword evidence="5" id="KW-1133">Transmembrane helix</keyword>
<gene>
    <name evidence="7" type="ordered locus">KRH_08950</name>
</gene>
<accession>B2GLE9</accession>
<keyword evidence="1 3" id="KW-0547">Nucleotide-binding</keyword>
<keyword evidence="5" id="KW-0812">Transmembrane</keyword>
<dbReference type="PANTHER" id="PTHR22683">
    <property type="entry name" value="SPORULATION PROTEIN RELATED"/>
    <property type="match status" value="1"/>
</dbReference>
<proteinExistence type="predicted"/>
<evidence type="ECO:0000256" key="2">
    <source>
        <dbReference type="ARBA" id="ARBA00022840"/>
    </source>
</evidence>
<dbReference type="InterPro" id="IPR027417">
    <property type="entry name" value="P-loop_NTPase"/>
</dbReference>
<protein>
    <recommendedName>
        <fullName evidence="6">FtsK domain-containing protein</fullName>
    </recommendedName>
</protein>
<feature type="compositionally biased region" description="Polar residues" evidence="4">
    <location>
        <begin position="630"/>
        <end position="643"/>
    </location>
</feature>
<dbReference type="EMBL" id="AP009152">
    <property type="protein sequence ID" value="BAG29242.1"/>
    <property type="molecule type" value="Genomic_DNA"/>
</dbReference>
<feature type="compositionally biased region" description="Low complexity" evidence="4">
    <location>
        <begin position="645"/>
        <end position="664"/>
    </location>
</feature>
<feature type="binding site" evidence="3">
    <location>
        <begin position="699"/>
        <end position="706"/>
    </location>
    <ligand>
        <name>ATP</name>
        <dbReference type="ChEBI" id="CHEBI:30616"/>
    </ligand>
</feature>
<dbReference type="Proteomes" id="UP000008838">
    <property type="component" value="Chromosome"/>
</dbReference>
<dbReference type="GO" id="GO:0005524">
    <property type="term" value="F:ATP binding"/>
    <property type="evidence" value="ECO:0007669"/>
    <property type="project" value="UniProtKB-UniRule"/>
</dbReference>
<dbReference type="InterPro" id="IPR050206">
    <property type="entry name" value="FtsK/SpoIIIE/SftA"/>
</dbReference>
<dbReference type="SMART" id="SM00382">
    <property type="entry name" value="AAA"/>
    <property type="match status" value="2"/>
</dbReference>
<evidence type="ECO:0000259" key="6">
    <source>
        <dbReference type="PROSITE" id="PS50901"/>
    </source>
</evidence>
<evidence type="ECO:0000256" key="3">
    <source>
        <dbReference type="PROSITE-ProRule" id="PRU00289"/>
    </source>
</evidence>
<feature type="compositionally biased region" description="Polar residues" evidence="4">
    <location>
        <begin position="138"/>
        <end position="154"/>
    </location>
</feature>
<dbReference type="InterPro" id="IPR003593">
    <property type="entry name" value="AAA+_ATPase"/>
</dbReference>
<evidence type="ECO:0000256" key="1">
    <source>
        <dbReference type="ARBA" id="ARBA00022741"/>
    </source>
</evidence>
<sequence>MPPFGRGNSPAQDAPGHRVRGWVCTLRGRGRARRTGDAFTAHMHLLLHLVRHGSDTSHPVRVTAPPGVSGAELAAELERRTGAAGLATVDGTPLSLTRLGTAPLCDGATVQLDGGATAPRATTGPNRVVGTGPGQPDRSATGTGPHSTGPRTGATLTVTEGTGAGTRLVLPRGHHAVELTSEGPALVPHGAATDRRTAVSLQVDATAVRVLPAGTSLAPGDSIRLRWGRCACRLRLDPPHDTAESPGLTSPNSTPAGFTARDADPAQLLSVDVPSRRRAAATMVTGALPLLAGIGIALVTRWWFFLVFSALGALTSAAGWWVDRGVRAEQRRRVAAALQRDLRRCEHAAPSAAEVVRACVTPGPGGHPGTGGPRVGTPPHGRRFQPVPARVPPDSSPSADDDAARWVRLGHGTRAGGLERGRSATLQDVTHRHAPVLVDLAALPPLTLALDRERTEGLLTSLVLQLFTGPRALARLVVSRDLSWAPPVAAEAPGDRAGRPDDTASRLTAMEVLTPEDARRHPVRAGVVRVVVSTAQDPVAGSATITALGALLRLSTPECAAVPGLSADEQRTTVDFLADTVTRRTARDAIGAWLRTAASAGVPGQGEVPRVVASHEMLDPRGASRPEPTPGTSPTQPGRSSKVSRMAPAPAAARGEGADRAAGPSSDSPRPLGTAIGVSARGVERVELDDENPHLLVAGTTGCGKSEVLRTLVAGLALECSPRRLEFVLVDFKGGAALAPLNGLPHVTTLLTDLGPDEVRRALVFLRSELQRRERVLAAHGAHDLRGARDAAGDPVIRELVVVVDEAKMLTDAFPDAAHELAVVAAVGRSLGVHLVLATQRPQGALPADVRTNISQALCLRVRTEQESMDVIGEGRACRIPPSLPGRGFLDRGDGPVEVQAAVLTRLRAPAPEPLTVEFLGPSDGHRGRRPSGPSVPAGTSPVQTSGTAGAGIEACVRDVAQAWDTEAVRGPCVPVEAGASERAVPTSLPHSFSPGPATEDGVDLGPAENPAGHWCGRAVWRPWTDGSMALVGRPSAVRESFLALLHACTAISCERHATARHASGARNAPGPGGVVAPGRGGEPVALYLITASGREVPGLLTGDGEVLHPAVRGWARAEDPADVAHVLRALRAATERGANGTGDVERHGGPEPRAVLAVDDWDRCCQHLRAGAWAHLEDDLMALVDAGTTAGLSALVAGDRMLVTGRASHLCPNRLHLPAGQPADGLMHWPRLPPFTVRPHRAALGGPAAGRCSPSGAAPVPEGLAVVQLPGAPAETPPRQGAGRFTAGSTTHGRHRWPPALPLPAAWEAPVTRVDGLLLGMARDGITAVHPWGPGATLVVAGPARSGRSTFLDSVHGSLTGPVAPGGSGTDAPHDGPPRVLRPVLATVAEVHALMGELQRVTRPTTVLLDDADRLPSEVLRALSTAWVPARSHAEHGDRAWAEPGARLIVGIQLTDAPAVTFPPLLAWRHTVDTLLLRPRRTFDADAFGASLTGHGTGGPPGRGFWLRGGAVDPVQCPSPGKHAPQTSSQEE</sequence>
<organism evidence="7 8">
    <name type="scientific">Kocuria rhizophila (strain ATCC 9341 / DSM 348 / NBRC 103217 / DC2201)</name>
    <dbReference type="NCBI Taxonomy" id="378753"/>
    <lineage>
        <taxon>Bacteria</taxon>
        <taxon>Bacillati</taxon>
        <taxon>Actinomycetota</taxon>
        <taxon>Actinomycetes</taxon>
        <taxon>Micrococcales</taxon>
        <taxon>Micrococcaceae</taxon>
        <taxon>Kocuria</taxon>
    </lineage>
</organism>
<dbReference type="Gene3D" id="3.40.50.300">
    <property type="entry name" value="P-loop containing nucleotide triphosphate hydrolases"/>
    <property type="match status" value="2"/>
</dbReference>
<feature type="compositionally biased region" description="Polar residues" evidence="4">
    <location>
        <begin position="247"/>
        <end position="256"/>
    </location>
</feature>
<evidence type="ECO:0000256" key="4">
    <source>
        <dbReference type="SAM" id="MobiDB-lite"/>
    </source>
</evidence>
<dbReference type="KEGG" id="krh:KRH_08950"/>
<reference evidence="7 8" key="1">
    <citation type="journal article" date="2008" name="J. Bacteriol.">
        <title>Complete genome sequence of the soil actinomycete Kocuria rhizophila.</title>
        <authorList>
            <person name="Takarada H."/>
            <person name="Sekine M."/>
            <person name="Kosugi H."/>
            <person name="Matsuo Y."/>
            <person name="Fujisawa T."/>
            <person name="Omata S."/>
            <person name="Kishi E."/>
            <person name="Shimizu A."/>
            <person name="Tsukatani N."/>
            <person name="Tanikawa S."/>
            <person name="Fujita N."/>
            <person name="Harayama S."/>
        </authorList>
    </citation>
    <scope>NUCLEOTIDE SEQUENCE [LARGE SCALE GENOMIC DNA]</scope>
    <source>
        <strain evidence="8">ATCC 9341 / DSM 348 / NBRC 103217 / DC2201</strain>
    </source>
</reference>
<dbReference type="SUPFAM" id="SSF52540">
    <property type="entry name" value="P-loop containing nucleoside triphosphate hydrolases"/>
    <property type="match status" value="1"/>
</dbReference>
<dbReference type="PANTHER" id="PTHR22683:SF1">
    <property type="entry name" value="TYPE VII SECRETION SYSTEM PROTEIN ESSC"/>
    <property type="match status" value="1"/>
</dbReference>
<feature type="transmembrane region" description="Helical" evidence="5">
    <location>
        <begin position="302"/>
        <end position="322"/>
    </location>
</feature>
<evidence type="ECO:0000313" key="8">
    <source>
        <dbReference type="Proteomes" id="UP000008838"/>
    </source>
</evidence>
<feature type="region of interest" description="Disordered" evidence="4">
    <location>
        <begin position="115"/>
        <end position="154"/>
    </location>
</feature>
<dbReference type="PROSITE" id="PS50901">
    <property type="entry name" value="FTSK"/>
    <property type="match status" value="1"/>
</dbReference>
<feature type="region of interest" description="Disordered" evidence="4">
    <location>
        <begin position="1510"/>
        <end position="1533"/>
    </location>
</feature>
<keyword evidence="2 3" id="KW-0067">ATP-binding</keyword>
<keyword evidence="8" id="KW-1185">Reference proteome</keyword>
<dbReference type="Pfam" id="PF01580">
    <property type="entry name" value="FtsK_SpoIIIE"/>
    <property type="match status" value="1"/>
</dbReference>